<dbReference type="GO" id="GO:0008233">
    <property type="term" value="F:peptidase activity"/>
    <property type="evidence" value="ECO:0007669"/>
    <property type="project" value="UniProtKB-KW"/>
</dbReference>
<dbReference type="GO" id="GO:0006508">
    <property type="term" value="P:proteolysis"/>
    <property type="evidence" value="ECO:0007669"/>
    <property type="project" value="UniProtKB-KW"/>
</dbReference>
<evidence type="ECO:0000313" key="1">
    <source>
        <dbReference type="EMBL" id="VEU56486.1"/>
    </source>
</evidence>
<keyword evidence="1" id="KW-0378">Hydrolase</keyword>
<gene>
    <name evidence="1" type="ORF">NCTC10113_01395</name>
</gene>
<dbReference type="InterPro" id="IPR043129">
    <property type="entry name" value="ATPase_NBD"/>
</dbReference>
<dbReference type="EMBL" id="LR214939">
    <property type="protein sequence ID" value="VEU56486.1"/>
    <property type="molecule type" value="Genomic_DNA"/>
</dbReference>
<accession>A0A448ZZ53</accession>
<organism evidence="1">
    <name type="scientific">Metamycoplasma salivarium</name>
    <name type="common">Mycoplasma salivarium</name>
    <dbReference type="NCBI Taxonomy" id="2124"/>
    <lineage>
        <taxon>Bacteria</taxon>
        <taxon>Bacillati</taxon>
        <taxon>Mycoplasmatota</taxon>
        <taxon>Mycoplasmoidales</taxon>
        <taxon>Metamycoplasmataceae</taxon>
        <taxon>Metamycoplasma</taxon>
    </lineage>
</organism>
<name>A0A448ZZ53_METSV</name>
<keyword evidence="1" id="KW-0614">Plasmid</keyword>
<dbReference type="AlphaFoldDB" id="A0A448ZZ53"/>
<geneLocation type="plasmid" evidence="1">
    <name>2</name>
</geneLocation>
<dbReference type="RefSeq" id="WP_024544311.1">
    <property type="nucleotide sequence ID" value="NZ_LR214938.2"/>
</dbReference>
<proteinExistence type="predicted"/>
<protein>
    <submittedName>
        <fullName evidence="1">Protease-like protein</fullName>
    </submittedName>
</protein>
<reference evidence="1" key="1">
    <citation type="submission" date="2019-01" db="EMBL/GenBank/DDBJ databases">
        <authorList>
            <consortium name="Pathogen Informatics"/>
        </authorList>
    </citation>
    <scope>NUCLEOTIDE SEQUENCE [LARGE SCALE GENOMIC DNA]</scope>
    <source>
        <strain evidence="1">NCTC10113</strain>
    </source>
</reference>
<sequence>MNLFVETSLSDLYICLFTKNFKVVDKIHVPNLAKKTDEFFEHLDILLQRNKLELSNIKRVYTTLGPGSFNGARIGFLFARTIVQMNNACKLYVAPTFVLFKIQFLIQGKKLDIKIKANKYSLYDIQFSNQQVQKSLINNDGNYDLLNYQLLEKRLRTYLNFFNYVNQSDLLNVELEYLLDPQIGEI</sequence>
<dbReference type="Gene3D" id="3.30.420.40">
    <property type="match status" value="1"/>
</dbReference>
<dbReference type="SUPFAM" id="SSF53067">
    <property type="entry name" value="Actin-like ATPase domain"/>
    <property type="match status" value="1"/>
</dbReference>
<keyword evidence="1" id="KW-0645">Protease</keyword>